<protein>
    <submittedName>
        <fullName evidence="1">Uncharacterized protein</fullName>
    </submittedName>
</protein>
<dbReference type="EMBL" id="KF831418">
    <property type="protein sequence ID" value="AJG38065.1"/>
    <property type="molecule type" value="Genomic_DNA"/>
</dbReference>
<accession>A0A0B5KUG8</accession>
<organism evidence="1">
    <name type="scientific">Geobacillus sp. enrichment culture clone fosmid MGS-MG1</name>
    <dbReference type="NCBI Taxonomy" id="1549354"/>
    <lineage>
        <taxon>Bacteria</taxon>
        <taxon>Bacillati</taxon>
        <taxon>Bacillota</taxon>
        <taxon>Bacilli</taxon>
        <taxon>Bacillales</taxon>
        <taxon>Anoxybacillaceae</taxon>
        <taxon>Geobacillus</taxon>
        <taxon>environmental samples</taxon>
    </lineage>
</organism>
<name>A0A0B5KUG8_9BACL</name>
<dbReference type="AlphaFoldDB" id="A0A0B5KUG8"/>
<evidence type="ECO:0000313" key="1">
    <source>
        <dbReference type="EMBL" id="AJG38065.1"/>
    </source>
</evidence>
<sequence>MQKATVRTFHEMRATALSILVEKHKKKKVLRSIESTLFPIKARLQPIYVWEKYST</sequence>
<proteinExistence type="predicted"/>
<reference evidence="1" key="1">
    <citation type="journal article" date="2015" name="Environ. Microbiol.">
        <title>Pressure adaptation is linked to thermal adaptation in salt-saturated marine habitats.</title>
        <authorList>
            <consortium name="The MAMBA Consortium"/>
            <person name="Alcaide M."/>
            <person name="Stogios P.J."/>
            <person name="Lafraya A."/>
            <person name="Tchigvintsev A."/>
            <person name="Flick R."/>
            <person name="Bargiela R."/>
            <person name="Chernikova T.N."/>
            <person name="Reva O.N."/>
            <person name="Hai T."/>
            <person name="Leggewie C.C."/>
            <person name="Katzke N."/>
            <person name="La Cono V."/>
            <person name="Matesanz R."/>
            <person name="Jebbar M."/>
            <person name="Jaeger K.E."/>
            <person name="Yakimov M.M."/>
            <person name="Yakunin A.F."/>
            <person name="Golyshin P.N."/>
            <person name="Golyshina O.V."/>
            <person name="Savchenko A."/>
            <person name="Ferrer M."/>
        </authorList>
    </citation>
    <scope>NUCLEOTIDE SEQUENCE</scope>
</reference>